<feature type="compositionally biased region" description="Polar residues" evidence="1">
    <location>
        <begin position="155"/>
        <end position="167"/>
    </location>
</feature>
<feature type="compositionally biased region" description="Basic and acidic residues" evidence="1">
    <location>
        <begin position="247"/>
        <end position="284"/>
    </location>
</feature>
<feature type="compositionally biased region" description="Basic and acidic residues" evidence="1">
    <location>
        <begin position="193"/>
        <end position="210"/>
    </location>
</feature>
<dbReference type="OrthoDB" id="5393404at2759"/>
<feature type="compositionally biased region" description="Low complexity" evidence="1">
    <location>
        <begin position="380"/>
        <end position="402"/>
    </location>
</feature>
<keyword evidence="4" id="KW-1185">Reference proteome</keyword>
<feature type="compositionally biased region" description="Low complexity" evidence="1">
    <location>
        <begin position="410"/>
        <end position="430"/>
    </location>
</feature>
<accession>A0A9P4VTK6</accession>
<keyword evidence="2" id="KW-0812">Transmembrane</keyword>
<dbReference type="AlphaFoldDB" id="A0A9P4VTK6"/>
<dbReference type="EMBL" id="MU006089">
    <property type="protein sequence ID" value="KAF2843253.1"/>
    <property type="molecule type" value="Genomic_DNA"/>
</dbReference>
<feature type="transmembrane region" description="Helical" evidence="2">
    <location>
        <begin position="82"/>
        <end position="103"/>
    </location>
</feature>
<feature type="region of interest" description="Disordered" evidence="1">
    <location>
        <begin position="454"/>
        <end position="491"/>
    </location>
</feature>
<evidence type="ECO:0000256" key="1">
    <source>
        <dbReference type="SAM" id="MobiDB-lite"/>
    </source>
</evidence>
<feature type="compositionally biased region" description="Polar residues" evidence="1">
    <location>
        <begin position="353"/>
        <end position="378"/>
    </location>
</feature>
<keyword evidence="2" id="KW-0472">Membrane</keyword>
<gene>
    <name evidence="3" type="ORF">M501DRAFT_1005868</name>
</gene>
<sequence>MAPLPDYILSLLPRKLDLRAISSHVSDLLTSSLKSDEHTSLDKRDDGLSPMSVHDLHTLQARAYKQPPGGGAKSPTSFNNQVFFALFAIIGAGMVLTSLWFFFWAKNGGFKFKEGDWDDYKSTVLRRKGPDGKTLSNATKSTKLGGGSVVHGGSYQPTEGYTDTSGYTDKDEMRDVEAGHGIRGGGTRRDRRRERERDPELREYRHERPAKVGGMNREADGSHFDYTNTEPSEVNTDLSQQPLTSSGRDRKREKQEREERRQQEKLERKAAAEAAKRSKAEAKAAAKAIAAQERTKAKGRGKSSKDTSAPSIVSSMPYEPAPIHSRENTPKRSAPSAAYSFTTGDDSVPDTATVYTSPYTTANTVPYSDYTSPTNGASDSYYSSYRPAATAPAPRTSTGSPSKPHHRSSRPASEASYSALGSAAGSAVRSDLGTKVYSHYIPGLSKGEVQVYDSVSQVGSGERREERKGRDVMEGYRRGGRVRRDSLSDSE</sequence>
<evidence type="ECO:0000313" key="4">
    <source>
        <dbReference type="Proteomes" id="UP000799429"/>
    </source>
</evidence>
<feature type="compositionally biased region" description="Basic and acidic residues" evidence="1">
    <location>
        <begin position="461"/>
        <end position="491"/>
    </location>
</feature>
<keyword evidence="2" id="KW-1133">Transmembrane helix</keyword>
<feature type="compositionally biased region" description="Polar residues" evidence="1">
    <location>
        <begin position="225"/>
        <end position="246"/>
    </location>
</feature>
<proteinExistence type="predicted"/>
<name>A0A9P4VTK6_9PEZI</name>
<protein>
    <submittedName>
        <fullName evidence="3">Uncharacterized protein</fullName>
    </submittedName>
</protein>
<reference evidence="3" key="1">
    <citation type="journal article" date="2020" name="Stud. Mycol.">
        <title>101 Dothideomycetes genomes: a test case for predicting lifestyles and emergence of pathogens.</title>
        <authorList>
            <person name="Haridas S."/>
            <person name="Albert R."/>
            <person name="Binder M."/>
            <person name="Bloem J."/>
            <person name="Labutti K."/>
            <person name="Salamov A."/>
            <person name="Andreopoulos B."/>
            <person name="Baker S."/>
            <person name="Barry K."/>
            <person name="Bills G."/>
            <person name="Bluhm B."/>
            <person name="Cannon C."/>
            <person name="Castanera R."/>
            <person name="Culley D."/>
            <person name="Daum C."/>
            <person name="Ezra D."/>
            <person name="Gonzalez J."/>
            <person name="Henrissat B."/>
            <person name="Kuo A."/>
            <person name="Liang C."/>
            <person name="Lipzen A."/>
            <person name="Lutzoni F."/>
            <person name="Magnuson J."/>
            <person name="Mondo S."/>
            <person name="Nolan M."/>
            <person name="Ohm R."/>
            <person name="Pangilinan J."/>
            <person name="Park H.-J."/>
            <person name="Ramirez L."/>
            <person name="Alfaro M."/>
            <person name="Sun H."/>
            <person name="Tritt A."/>
            <person name="Yoshinaga Y."/>
            <person name="Zwiers L.-H."/>
            <person name="Turgeon B."/>
            <person name="Goodwin S."/>
            <person name="Spatafora J."/>
            <person name="Crous P."/>
            <person name="Grigoriev I."/>
        </authorList>
    </citation>
    <scope>NUCLEOTIDE SEQUENCE</scope>
    <source>
        <strain evidence="3">CBS 101060</strain>
    </source>
</reference>
<evidence type="ECO:0000313" key="3">
    <source>
        <dbReference type="EMBL" id="KAF2843253.1"/>
    </source>
</evidence>
<comment type="caution">
    <text evidence="3">The sequence shown here is derived from an EMBL/GenBank/DDBJ whole genome shotgun (WGS) entry which is preliminary data.</text>
</comment>
<dbReference type="Proteomes" id="UP000799429">
    <property type="component" value="Unassembled WGS sequence"/>
</dbReference>
<organism evidence="3 4">
    <name type="scientific">Patellaria atrata CBS 101060</name>
    <dbReference type="NCBI Taxonomy" id="1346257"/>
    <lineage>
        <taxon>Eukaryota</taxon>
        <taxon>Fungi</taxon>
        <taxon>Dikarya</taxon>
        <taxon>Ascomycota</taxon>
        <taxon>Pezizomycotina</taxon>
        <taxon>Dothideomycetes</taxon>
        <taxon>Dothideomycetes incertae sedis</taxon>
        <taxon>Patellariales</taxon>
        <taxon>Patellariaceae</taxon>
        <taxon>Patellaria</taxon>
    </lineage>
</organism>
<feature type="region of interest" description="Disordered" evidence="1">
    <location>
        <begin position="126"/>
        <end position="431"/>
    </location>
</feature>
<evidence type="ECO:0000256" key="2">
    <source>
        <dbReference type="SAM" id="Phobius"/>
    </source>
</evidence>
<feature type="compositionally biased region" description="Basic and acidic residues" evidence="1">
    <location>
        <begin position="168"/>
        <end position="180"/>
    </location>
</feature>